<comment type="similarity">
    <text evidence="3 12">Belongs to the CcmD/CycX/HelD family.</text>
</comment>
<dbReference type="InterPro" id="IPR007078">
    <property type="entry name" value="Haem_export_protD_CcmD"/>
</dbReference>
<keyword evidence="11 12" id="KW-0472">Membrane</keyword>
<evidence type="ECO:0000313" key="14">
    <source>
        <dbReference type="EMBL" id="SJM69124.1"/>
    </source>
</evidence>
<reference evidence="14 15" key="1">
    <citation type="submission" date="2017-02" db="EMBL/GenBank/DDBJ databases">
        <authorList>
            <person name="Peterson S.W."/>
        </authorList>
    </citation>
    <scope>NUCLEOTIDE SEQUENCE [LARGE SCALE GENOMIC DNA]</scope>
    <source>
        <strain evidence="14">Psychrobacter_piechaudii</strain>
    </source>
</reference>
<dbReference type="AlphaFoldDB" id="A0A1R4GLZ9"/>
<evidence type="ECO:0000256" key="10">
    <source>
        <dbReference type="ARBA" id="ARBA00022989"/>
    </source>
</evidence>
<accession>A0A1R4GLZ9</accession>
<evidence type="ECO:0000256" key="13">
    <source>
        <dbReference type="SAM" id="Coils"/>
    </source>
</evidence>
<keyword evidence="6 12" id="KW-1003">Cell membrane</keyword>
<dbReference type="OrthoDB" id="9815607at2"/>
<dbReference type="Pfam" id="PF04995">
    <property type="entry name" value="CcmD"/>
    <property type="match status" value="1"/>
</dbReference>
<evidence type="ECO:0000256" key="11">
    <source>
        <dbReference type="ARBA" id="ARBA00023136"/>
    </source>
</evidence>
<evidence type="ECO:0000256" key="4">
    <source>
        <dbReference type="ARBA" id="ARBA00016461"/>
    </source>
</evidence>
<dbReference type="GO" id="GO:0015886">
    <property type="term" value="P:heme transport"/>
    <property type="evidence" value="ECO:0007669"/>
    <property type="project" value="InterPro"/>
</dbReference>
<evidence type="ECO:0000256" key="8">
    <source>
        <dbReference type="ARBA" id="ARBA00022692"/>
    </source>
</evidence>
<comment type="function">
    <text evidence="1 12">Required for the export of heme to the periplasm for the biogenesis of c-type cytochromes.</text>
</comment>
<evidence type="ECO:0000256" key="3">
    <source>
        <dbReference type="ARBA" id="ARBA00008741"/>
    </source>
</evidence>
<name>A0A1R4GLZ9_9GAMM</name>
<keyword evidence="7 12" id="KW-0997">Cell inner membrane</keyword>
<evidence type="ECO:0000256" key="7">
    <source>
        <dbReference type="ARBA" id="ARBA00022519"/>
    </source>
</evidence>
<evidence type="ECO:0000256" key="1">
    <source>
        <dbReference type="ARBA" id="ARBA00002442"/>
    </source>
</evidence>
<sequence>MQPYFYSFQEFIAMGEHGPYVWSTWGITVLAIIGFIFYSLNQRRRLIKELKIQHARQQQRKQKTKRN</sequence>
<keyword evidence="15" id="KW-1185">Reference proteome</keyword>
<evidence type="ECO:0000313" key="15">
    <source>
        <dbReference type="Proteomes" id="UP000188357"/>
    </source>
</evidence>
<dbReference type="GO" id="GO:0017004">
    <property type="term" value="P:cytochrome complex assembly"/>
    <property type="evidence" value="ECO:0007669"/>
    <property type="project" value="UniProtKB-KW"/>
</dbReference>
<feature type="coiled-coil region" evidence="13">
    <location>
        <begin position="40"/>
        <end position="67"/>
    </location>
</feature>
<dbReference type="PANTHER" id="PTHR37531">
    <property type="entry name" value="HEME EXPORTER PROTEIN D"/>
    <property type="match status" value="1"/>
</dbReference>
<dbReference type="NCBIfam" id="TIGR03141">
    <property type="entry name" value="cytochro_ccmD"/>
    <property type="match status" value="1"/>
</dbReference>
<dbReference type="RefSeq" id="WP_077450559.1">
    <property type="nucleotide sequence ID" value="NZ_FUGE01000091.1"/>
</dbReference>
<organism evidence="14 15">
    <name type="scientific">Psychrobacter piechaudii</name>
    <dbReference type="NCBI Taxonomy" id="1945521"/>
    <lineage>
        <taxon>Bacteria</taxon>
        <taxon>Pseudomonadati</taxon>
        <taxon>Pseudomonadota</taxon>
        <taxon>Gammaproteobacteria</taxon>
        <taxon>Moraxellales</taxon>
        <taxon>Moraxellaceae</taxon>
        <taxon>Psychrobacter</taxon>
    </lineage>
</organism>
<keyword evidence="13" id="KW-0175">Coiled coil</keyword>
<keyword evidence="8 12" id="KW-0812">Transmembrane</keyword>
<evidence type="ECO:0000256" key="6">
    <source>
        <dbReference type="ARBA" id="ARBA00022475"/>
    </source>
</evidence>
<dbReference type="GO" id="GO:1903607">
    <property type="term" value="P:cytochrome c biosynthetic process"/>
    <property type="evidence" value="ECO:0007669"/>
    <property type="project" value="TreeGrafter"/>
</dbReference>
<evidence type="ECO:0000256" key="5">
    <source>
        <dbReference type="ARBA" id="ARBA00022448"/>
    </source>
</evidence>
<evidence type="ECO:0000256" key="12">
    <source>
        <dbReference type="RuleBase" id="RU363101"/>
    </source>
</evidence>
<keyword evidence="9 12" id="KW-0201">Cytochrome c-type biogenesis</keyword>
<keyword evidence="5 12" id="KW-0813">Transport</keyword>
<dbReference type="EMBL" id="FUGE01000091">
    <property type="protein sequence ID" value="SJM69124.1"/>
    <property type="molecule type" value="Genomic_DNA"/>
</dbReference>
<proteinExistence type="inferred from homology"/>
<dbReference type="GO" id="GO:0005886">
    <property type="term" value="C:plasma membrane"/>
    <property type="evidence" value="ECO:0007669"/>
    <property type="project" value="UniProtKB-SubCell"/>
</dbReference>
<dbReference type="InterPro" id="IPR052075">
    <property type="entry name" value="Heme_exporter_D"/>
</dbReference>
<dbReference type="Proteomes" id="UP000188357">
    <property type="component" value="Unassembled WGS sequence"/>
</dbReference>
<dbReference type="PANTHER" id="PTHR37531:SF1">
    <property type="entry name" value="HEME EXPORTER PROTEIN D"/>
    <property type="match status" value="1"/>
</dbReference>
<evidence type="ECO:0000256" key="2">
    <source>
        <dbReference type="ARBA" id="ARBA00004377"/>
    </source>
</evidence>
<comment type="subcellular location">
    <subcellularLocation>
        <location evidence="2 12">Cell inner membrane</location>
        <topology evidence="2 12">Single-pass membrane protein</topology>
    </subcellularLocation>
</comment>
<feature type="transmembrane region" description="Helical" evidence="12">
    <location>
        <begin position="20"/>
        <end position="40"/>
    </location>
</feature>
<gene>
    <name evidence="14" type="ORF">A1232T_00732</name>
</gene>
<evidence type="ECO:0000256" key="9">
    <source>
        <dbReference type="ARBA" id="ARBA00022748"/>
    </source>
</evidence>
<protein>
    <recommendedName>
        <fullName evidence="4 12">Heme exporter protein D</fullName>
    </recommendedName>
</protein>
<keyword evidence="10 12" id="KW-1133">Transmembrane helix</keyword>
<dbReference type="STRING" id="1945521.A1232T_00732"/>